<dbReference type="GO" id="GO:0016567">
    <property type="term" value="P:protein ubiquitination"/>
    <property type="evidence" value="ECO:0007669"/>
    <property type="project" value="TreeGrafter"/>
</dbReference>
<evidence type="ECO:0000256" key="3">
    <source>
        <dbReference type="ARBA" id="ARBA00012483"/>
    </source>
</evidence>
<evidence type="ECO:0000256" key="2">
    <source>
        <dbReference type="ARBA" id="ARBA00004141"/>
    </source>
</evidence>
<keyword evidence="11" id="KW-0472">Membrane</keyword>
<reference evidence="14 15" key="1">
    <citation type="journal article" date="2021" name="Genome Biol.">
        <title>AFLAP: assembly-free linkage analysis pipeline using k-mers from genome sequencing data.</title>
        <authorList>
            <person name="Fletcher K."/>
            <person name="Zhang L."/>
            <person name="Gil J."/>
            <person name="Han R."/>
            <person name="Cavanaugh K."/>
            <person name="Michelmore R."/>
        </authorList>
    </citation>
    <scope>NUCLEOTIDE SEQUENCE [LARGE SCALE GENOMIC DNA]</scope>
    <source>
        <strain evidence="14 15">SF5</strain>
    </source>
</reference>
<dbReference type="InterPro" id="IPR013083">
    <property type="entry name" value="Znf_RING/FYVE/PHD"/>
</dbReference>
<evidence type="ECO:0000256" key="12">
    <source>
        <dbReference type="PROSITE-ProRule" id="PRU00175"/>
    </source>
</evidence>
<keyword evidence="8" id="KW-0833">Ubl conjugation pathway</keyword>
<comment type="caution">
    <text evidence="14">The sequence shown here is derived from an EMBL/GenBank/DDBJ whole genome shotgun (WGS) entry which is preliminary data.</text>
</comment>
<dbReference type="PROSITE" id="PS50089">
    <property type="entry name" value="ZF_RING_2"/>
    <property type="match status" value="1"/>
</dbReference>
<evidence type="ECO:0000256" key="11">
    <source>
        <dbReference type="ARBA" id="ARBA00023136"/>
    </source>
</evidence>
<sequence>MTGRRLQRRIGLDGAAKGSLAQQIASVVARSLQQTYEGSGKTLSDQRRGLLVSTLRLATQNAAEMATYVRRREQENAQLAKVAPSGGQDYNVCIICLEAVEMEFVEALPCGHTFHAQCINKWLAYRRVCPVDRQPVG</sequence>
<evidence type="ECO:0000256" key="4">
    <source>
        <dbReference type="ARBA" id="ARBA00022679"/>
    </source>
</evidence>
<dbReference type="GO" id="GO:0006511">
    <property type="term" value="P:ubiquitin-dependent protein catabolic process"/>
    <property type="evidence" value="ECO:0007669"/>
    <property type="project" value="TreeGrafter"/>
</dbReference>
<evidence type="ECO:0000313" key="15">
    <source>
        <dbReference type="Proteomes" id="UP000294530"/>
    </source>
</evidence>
<name>A0A976P021_BRELC</name>
<evidence type="ECO:0000256" key="6">
    <source>
        <dbReference type="ARBA" id="ARBA00022723"/>
    </source>
</evidence>
<protein>
    <recommendedName>
        <fullName evidence="3">RING-type E3 ubiquitin transferase</fullName>
        <ecNumber evidence="3">2.3.2.27</ecNumber>
    </recommendedName>
</protein>
<dbReference type="Gene3D" id="3.30.40.10">
    <property type="entry name" value="Zinc/RING finger domain, C3HC4 (zinc finger)"/>
    <property type="match status" value="1"/>
</dbReference>
<dbReference type="GO" id="GO:0016020">
    <property type="term" value="C:membrane"/>
    <property type="evidence" value="ECO:0007669"/>
    <property type="project" value="UniProtKB-SubCell"/>
</dbReference>
<keyword evidence="6" id="KW-0479">Metal-binding</keyword>
<keyword evidence="10" id="KW-1133">Transmembrane helix</keyword>
<organism evidence="14 15">
    <name type="scientific">Bremia lactucae</name>
    <name type="common">Lettuce downy mildew</name>
    <dbReference type="NCBI Taxonomy" id="4779"/>
    <lineage>
        <taxon>Eukaryota</taxon>
        <taxon>Sar</taxon>
        <taxon>Stramenopiles</taxon>
        <taxon>Oomycota</taxon>
        <taxon>Peronosporomycetes</taxon>
        <taxon>Peronosporales</taxon>
        <taxon>Peronosporaceae</taxon>
        <taxon>Bremia</taxon>
    </lineage>
</organism>
<evidence type="ECO:0000256" key="7">
    <source>
        <dbReference type="ARBA" id="ARBA00022771"/>
    </source>
</evidence>
<evidence type="ECO:0000256" key="9">
    <source>
        <dbReference type="ARBA" id="ARBA00022833"/>
    </source>
</evidence>
<evidence type="ECO:0000256" key="1">
    <source>
        <dbReference type="ARBA" id="ARBA00000900"/>
    </source>
</evidence>
<evidence type="ECO:0000256" key="5">
    <source>
        <dbReference type="ARBA" id="ARBA00022692"/>
    </source>
</evidence>
<dbReference type="Proteomes" id="UP000294530">
    <property type="component" value="Unassembled WGS sequence"/>
</dbReference>
<accession>A0A976P021</accession>
<dbReference type="PANTHER" id="PTHR45977:SF4">
    <property type="entry name" value="RING-TYPE DOMAIN-CONTAINING PROTEIN"/>
    <property type="match status" value="1"/>
</dbReference>
<dbReference type="KEGG" id="blac:94344907"/>
<evidence type="ECO:0000256" key="10">
    <source>
        <dbReference type="ARBA" id="ARBA00022989"/>
    </source>
</evidence>
<keyword evidence="7 12" id="KW-0863">Zinc-finger</keyword>
<proteinExistence type="predicted"/>
<dbReference type="InterPro" id="IPR001841">
    <property type="entry name" value="Znf_RING"/>
</dbReference>
<dbReference type="SMART" id="SM00184">
    <property type="entry name" value="RING"/>
    <property type="match status" value="1"/>
</dbReference>
<comment type="subcellular location">
    <subcellularLocation>
        <location evidence="2">Membrane</location>
        <topology evidence="2">Multi-pass membrane protein</topology>
    </subcellularLocation>
</comment>
<keyword evidence="4" id="KW-0808">Transferase</keyword>
<dbReference type="PANTHER" id="PTHR45977">
    <property type="entry name" value="TARGET OF ERK KINASE MPK-1"/>
    <property type="match status" value="1"/>
</dbReference>
<gene>
    <name evidence="14" type="ORF">CCR75_001131</name>
</gene>
<dbReference type="AlphaFoldDB" id="A0A976P021"/>
<dbReference type="Pfam" id="PF13639">
    <property type="entry name" value="zf-RING_2"/>
    <property type="match status" value="1"/>
</dbReference>
<dbReference type="GeneID" id="94344907"/>
<dbReference type="GO" id="GO:0061630">
    <property type="term" value="F:ubiquitin protein ligase activity"/>
    <property type="evidence" value="ECO:0007669"/>
    <property type="project" value="UniProtKB-EC"/>
</dbReference>
<keyword evidence="9" id="KW-0862">Zinc</keyword>
<dbReference type="EMBL" id="SHOA02000018">
    <property type="protein sequence ID" value="TDH74170.1"/>
    <property type="molecule type" value="Genomic_DNA"/>
</dbReference>
<keyword evidence="15" id="KW-1185">Reference proteome</keyword>
<keyword evidence="5" id="KW-0812">Transmembrane</keyword>
<feature type="domain" description="RING-type" evidence="13">
    <location>
        <begin position="93"/>
        <end position="133"/>
    </location>
</feature>
<evidence type="ECO:0000256" key="8">
    <source>
        <dbReference type="ARBA" id="ARBA00022786"/>
    </source>
</evidence>
<evidence type="ECO:0000259" key="13">
    <source>
        <dbReference type="PROSITE" id="PS50089"/>
    </source>
</evidence>
<dbReference type="EC" id="2.3.2.27" evidence="3"/>
<dbReference type="OrthoDB" id="9984778at2759"/>
<dbReference type="SUPFAM" id="SSF57850">
    <property type="entry name" value="RING/U-box"/>
    <property type="match status" value="1"/>
</dbReference>
<dbReference type="RefSeq" id="XP_067823668.1">
    <property type="nucleotide sequence ID" value="XM_067959236.1"/>
</dbReference>
<comment type="catalytic activity">
    <reaction evidence="1">
        <text>S-ubiquitinyl-[E2 ubiquitin-conjugating enzyme]-L-cysteine + [acceptor protein]-L-lysine = [E2 ubiquitin-conjugating enzyme]-L-cysteine + N(6)-ubiquitinyl-[acceptor protein]-L-lysine.</text>
        <dbReference type="EC" id="2.3.2.27"/>
    </reaction>
</comment>
<dbReference type="GO" id="GO:0008270">
    <property type="term" value="F:zinc ion binding"/>
    <property type="evidence" value="ECO:0007669"/>
    <property type="project" value="UniProtKB-KW"/>
</dbReference>
<evidence type="ECO:0000313" key="14">
    <source>
        <dbReference type="EMBL" id="TDH74170.1"/>
    </source>
</evidence>